<dbReference type="EMBL" id="SLUI01000002">
    <property type="protein sequence ID" value="TCL39441.1"/>
    <property type="molecule type" value="Genomic_DNA"/>
</dbReference>
<organism evidence="1 2">
    <name type="scientific">Anaerospora hongkongensis</name>
    <dbReference type="NCBI Taxonomy" id="244830"/>
    <lineage>
        <taxon>Bacteria</taxon>
        <taxon>Bacillati</taxon>
        <taxon>Bacillota</taxon>
        <taxon>Negativicutes</taxon>
        <taxon>Selenomonadales</taxon>
        <taxon>Sporomusaceae</taxon>
        <taxon>Anaerospora</taxon>
    </lineage>
</organism>
<keyword evidence="2" id="KW-1185">Reference proteome</keyword>
<sequence>MSQVVRQHLIAGFIFGDWQSGEYVYLPGGEVGLEEPLCVLETPSSRLDISLDEAVQLITKLSLKPVKHPRLGAKSC</sequence>
<comment type="caution">
    <text evidence="1">The sequence shown here is derived from an EMBL/GenBank/DDBJ whole genome shotgun (WGS) entry which is preliminary data.</text>
</comment>
<evidence type="ECO:0000313" key="1">
    <source>
        <dbReference type="EMBL" id="TCL39441.1"/>
    </source>
</evidence>
<reference evidence="1 2" key="1">
    <citation type="submission" date="2019-03" db="EMBL/GenBank/DDBJ databases">
        <title>Genomic Encyclopedia of Type Strains, Phase IV (KMG-IV): sequencing the most valuable type-strain genomes for metagenomic binning, comparative biology and taxonomic classification.</title>
        <authorList>
            <person name="Goeker M."/>
        </authorList>
    </citation>
    <scope>NUCLEOTIDE SEQUENCE [LARGE SCALE GENOMIC DNA]</scope>
    <source>
        <strain evidence="1 2">DSM 15969</strain>
    </source>
</reference>
<name>A0A4R1Q175_9FIRM</name>
<dbReference type="Proteomes" id="UP000295063">
    <property type="component" value="Unassembled WGS sequence"/>
</dbReference>
<gene>
    <name evidence="1" type="ORF">EV210_102357</name>
</gene>
<proteinExistence type="predicted"/>
<accession>A0A4R1Q175</accession>
<dbReference type="OrthoDB" id="1669310at2"/>
<dbReference type="RefSeq" id="WP_132076373.1">
    <property type="nucleotide sequence ID" value="NZ_DAIMLW010000294.1"/>
</dbReference>
<evidence type="ECO:0000313" key="2">
    <source>
        <dbReference type="Proteomes" id="UP000295063"/>
    </source>
</evidence>
<protein>
    <submittedName>
        <fullName evidence="1">Uncharacterized protein</fullName>
    </submittedName>
</protein>
<dbReference type="AlphaFoldDB" id="A0A4R1Q175"/>